<evidence type="ECO:0000313" key="1">
    <source>
        <dbReference type="EMBL" id="SOR32614.1"/>
    </source>
</evidence>
<dbReference type="Proteomes" id="UP000233769">
    <property type="component" value="Chromosome tk0001"/>
</dbReference>
<dbReference type="AlphaFoldDB" id="A0A2N9AZ65"/>
<evidence type="ECO:0000313" key="2">
    <source>
        <dbReference type="Proteomes" id="UP000233769"/>
    </source>
</evidence>
<proteinExistence type="predicted"/>
<reference evidence="2" key="1">
    <citation type="submission" date="2017-10" db="EMBL/GenBank/DDBJ databases">
        <authorList>
            <person name="Regsiter A."/>
            <person name="William W."/>
        </authorList>
    </citation>
    <scope>NUCLEOTIDE SEQUENCE [LARGE SCALE GENOMIC DNA]</scope>
</reference>
<sequence>MAERQRALAPGAGLRATCAGVPEAAGLSFRAALGVLTSRVKDGRRSDRTLTSHPPPSS</sequence>
<protein>
    <submittedName>
        <fullName evidence="1">Uncharacterized protein</fullName>
    </submittedName>
</protein>
<name>A0A2N9AZ65_METEX</name>
<accession>A0A2N9AZ65</accession>
<gene>
    <name evidence="1" type="ORF">TK0001_6055</name>
</gene>
<dbReference type="EMBL" id="LT962688">
    <property type="protein sequence ID" value="SOR32614.1"/>
    <property type="molecule type" value="Genomic_DNA"/>
</dbReference>
<organism evidence="1 2">
    <name type="scientific">Methylorubrum extorquens</name>
    <name type="common">Methylobacterium dichloromethanicum</name>
    <name type="synonym">Methylobacterium extorquens</name>
    <dbReference type="NCBI Taxonomy" id="408"/>
    <lineage>
        <taxon>Bacteria</taxon>
        <taxon>Pseudomonadati</taxon>
        <taxon>Pseudomonadota</taxon>
        <taxon>Alphaproteobacteria</taxon>
        <taxon>Hyphomicrobiales</taxon>
        <taxon>Methylobacteriaceae</taxon>
        <taxon>Methylorubrum</taxon>
    </lineage>
</organism>